<name>A0A0L0SBT2_ALLM3</name>
<keyword evidence="2" id="KW-1185">Reference proteome</keyword>
<accession>A0A0L0SBT2</accession>
<evidence type="ECO:0000313" key="2">
    <source>
        <dbReference type="Proteomes" id="UP000054350"/>
    </source>
</evidence>
<dbReference type="EMBL" id="GG745335">
    <property type="protein sequence ID" value="KNE59860.1"/>
    <property type="molecule type" value="Genomic_DNA"/>
</dbReference>
<dbReference type="VEuPathDB" id="FungiDB:AMAG_05313"/>
<reference evidence="2" key="2">
    <citation type="submission" date="2009-11" db="EMBL/GenBank/DDBJ databases">
        <title>The Genome Sequence of Allomyces macrogynus strain ATCC 38327.</title>
        <authorList>
            <consortium name="The Broad Institute Genome Sequencing Platform"/>
            <person name="Russ C."/>
            <person name="Cuomo C."/>
            <person name="Shea T."/>
            <person name="Young S.K."/>
            <person name="Zeng Q."/>
            <person name="Koehrsen M."/>
            <person name="Haas B."/>
            <person name="Borodovsky M."/>
            <person name="Guigo R."/>
            <person name="Alvarado L."/>
            <person name="Berlin A."/>
            <person name="Borenstein D."/>
            <person name="Chen Z."/>
            <person name="Engels R."/>
            <person name="Freedman E."/>
            <person name="Gellesch M."/>
            <person name="Goldberg J."/>
            <person name="Griggs A."/>
            <person name="Gujja S."/>
            <person name="Heiman D."/>
            <person name="Hepburn T."/>
            <person name="Howarth C."/>
            <person name="Jen D."/>
            <person name="Larson L."/>
            <person name="Lewis B."/>
            <person name="Mehta T."/>
            <person name="Park D."/>
            <person name="Pearson M."/>
            <person name="Roberts A."/>
            <person name="Saif S."/>
            <person name="Shenoy N."/>
            <person name="Sisk P."/>
            <person name="Stolte C."/>
            <person name="Sykes S."/>
            <person name="Walk T."/>
            <person name="White J."/>
            <person name="Yandava C."/>
            <person name="Burger G."/>
            <person name="Gray M.W."/>
            <person name="Holland P.W.H."/>
            <person name="King N."/>
            <person name="Lang F.B.F."/>
            <person name="Roger A.J."/>
            <person name="Ruiz-Trillo I."/>
            <person name="Lander E."/>
            <person name="Nusbaum C."/>
        </authorList>
    </citation>
    <scope>NUCLEOTIDE SEQUENCE [LARGE SCALE GENOMIC DNA]</scope>
    <source>
        <strain evidence="2">ATCC 38327</strain>
    </source>
</reference>
<evidence type="ECO:0000313" key="1">
    <source>
        <dbReference type="EMBL" id="KNE59860.1"/>
    </source>
</evidence>
<dbReference type="OrthoDB" id="5574698at2759"/>
<proteinExistence type="predicted"/>
<dbReference type="Proteomes" id="UP000054350">
    <property type="component" value="Unassembled WGS sequence"/>
</dbReference>
<gene>
    <name evidence="1" type="ORF">AMAG_05313</name>
</gene>
<reference evidence="1 2" key="1">
    <citation type="submission" date="2009-11" db="EMBL/GenBank/DDBJ databases">
        <title>Annotation of Allomyces macrogynus ATCC 38327.</title>
        <authorList>
            <consortium name="The Broad Institute Genome Sequencing Platform"/>
            <person name="Russ C."/>
            <person name="Cuomo C."/>
            <person name="Burger G."/>
            <person name="Gray M.W."/>
            <person name="Holland P.W.H."/>
            <person name="King N."/>
            <person name="Lang F.B.F."/>
            <person name="Roger A.J."/>
            <person name="Ruiz-Trillo I."/>
            <person name="Young S.K."/>
            <person name="Zeng Q."/>
            <person name="Gargeya S."/>
            <person name="Fitzgerald M."/>
            <person name="Haas B."/>
            <person name="Abouelleil A."/>
            <person name="Alvarado L."/>
            <person name="Arachchi H.M."/>
            <person name="Berlin A."/>
            <person name="Chapman S.B."/>
            <person name="Gearin G."/>
            <person name="Goldberg J."/>
            <person name="Griggs A."/>
            <person name="Gujja S."/>
            <person name="Hansen M."/>
            <person name="Heiman D."/>
            <person name="Howarth C."/>
            <person name="Larimer J."/>
            <person name="Lui A."/>
            <person name="MacDonald P.J.P."/>
            <person name="McCowen C."/>
            <person name="Montmayeur A."/>
            <person name="Murphy C."/>
            <person name="Neiman D."/>
            <person name="Pearson M."/>
            <person name="Priest M."/>
            <person name="Roberts A."/>
            <person name="Saif S."/>
            <person name="Shea T."/>
            <person name="Sisk P."/>
            <person name="Stolte C."/>
            <person name="Sykes S."/>
            <person name="Wortman J."/>
            <person name="Nusbaum C."/>
            <person name="Birren B."/>
        </authorList>
    </citation>
    <scope>NUCLEOTIDE SEQUENCE [LARGE SCALE GENOMIC DNA]</scope>
    <source>
        <strain evidence="1 2">ATCC 38327</strain>
    </source>
</reference>
<dbReference type="AlphaFoldDB" id="A0A0L0SBT2"/>
<protein>
    <submittedName>
        <fullName evidence="1">Uncharacterized protein</fullName>
    </submittedName>
</protein>
<organism evidence="1 2">
    <name type="scientific">Allomyces macrogynus (strain ATCC 38327)</name>
    <name type="common">Allomyces javanicus var. macrogynus</name>
    <dbReference type="NCBI Taxonomy" id="578462"/>
    <lineage>
        <taxon>Eukaryota</taxon>
        <taxon>Fungi</taxon>
        <taxon>Fungi incertae sedis</taxon>
        <taxon>Blastocladiomycota</taxon>
        <taxon>Blastocladiomycetes</taxon>
        <taxon>Blastocladiales</taxon>
        <taxon>Blastocladiaceae</taxon>
        <taxon>Allomyces</taxon>
    </lineage>
</organism>
<sequence>MFQSALRTAAARRTLASFTRPTTAAPAAAAAPVETVAVPHDHEAMSMLLATAPQAAHSSIRAAADTSSGSFEHDADPLLLAQVQAHGTTALWRGMAEPTKAPAAAPETVVTEQKYTELAFTILGMAESDAAVLPKQKEDLVDSFTASAFSHSVPIAPIAPDHALAGDMAVAMTAPTYRRRIRAVTTAPQRRSYTYIVPAALHADTALPAHDVRLMSVLAQRSTEMYRTADATATNNADLQVVATAAALDQYASFADTRGRGWAALDGIDMKV</sequence>